<protein>
    <submittedName>
        <fullName evidence="2">High affinity cGMP-specific 3',5'-cyclic phosphodiesterase 9A isoform X2</fullName>
    </submittedName>
</protein>
<organism evidence="1 2">
    <name type="scientific">Camelus bactrianus</name>
    <name type="common">Bactrian camel</name>
    <dbReference type="NCBI Taxonomy" id="9837"/>
    <lineage>
        <taxon>Eukaryota</taxon>
        <taxon>Metazoa</taxon>
        <taxon>Chordata</taxon>
        <taxon>Craniata</taxon>
        <taxon>Vertebrata</taxon>
        <taxon>Euteleostomi</taxon>
        <taxon>Mammalia</taxon>
        <taxon>Eutheria</taxon>
        <taxon>Laurasiatheria</taxon>
        <taxon>Artiodactyla</taxon>
        <taxon>Tylopoda</taxon>
        <taxon>Camelidae</taxon>
        <taxon>Camelus</taxon>
    </lineage>
</organism>
<gene>
    <name evidence="2" type="primary">PDE9A</name>
</gene>
<reference evidence="2" key="1">
    <citation type="submission" date="2025-08" db="UniProtKB">
        <authorList>
            <consortium name="RefSeq"/>
        </authorList>
    </citation>
    <scope>IDENTIFICATION</scope>
    <source>
        <tissue evidence="2">Blood</tissue>
    </source>
</reference>
<evidence type="ECO:0000313" key="2">
    <source>
        <dbReference type="RefSeq" id="XP_074204170.1"/>
    </source>
</evidence>
<accession>A0AC58P2D5</accession>
<keyword evidence="1" id="KW-1185">Reference proteome</keyword>
<evidence type="ECO:0000313" key="1">
    <source>
        <dbReference type="Proteomes" id="UP001732780"/>
    </source>
</evidence>
<dbReference type="Proteomes" id="UP001732780">
    <property type="component" value="Chromosome 1"/>
</dbReference>
<name>A0AC58P2D5_CAMBA</name>
<proteinExistence type="predicted"/>
<dbReference type="RefSeq" id="XP_074204170.1">
    <property type="nucleotide sequence ID" value="XM_074348069.1"/>
</dbReference>
<sequence length="553" mass="63938">MDAFRRELPKIGLFDPLKEVGCDGCHHQKGQFLPQNFPKVSREAQCQVVFSKYCNSSDIMDLFCIATGLPRNTTISLLTTDDAMVSIDPTMPANSERTPYKVRPVAIKQLSEKEELIQSVLTQVAEQFSRAFKINELKAEVANHLAVLEKRVELEGLKVVEIEKCKSDIRKMREELAARSNRTSCPCKYSFLDSTKKLTPRRDVPAYPKYLLSPETIQALRKPTFDVWLWEPNEMLSCLEHMYHDLGLVRDFSINPVTLKRWLLCVHDNYRNNPFHNFRHCFCVAQMMYSMVWLCGLQEKFSQMDILILMTAAICHDLDHPGYNNTYQINARTELAVRYNDISPLENHHCAVAFQILTQPECNIFSNVQPDSFRQIRQGMITLILATDMARHAEIMDSFKEKMENFDYSNEEHVTLLKMVLIKCCDISNEVRPAEVAEPWVDCLLEEYFMQSDREKSEGLPVAPFMDRDKVTKATAQIGFIKFVLIPMFETVTKLFPAVEELMLQPLWESRDRYEELKQIDDAMKEKVDSLMSGDTKSREKSRDVRKSEADCA</sequence>